<dbReference type="GO" id="GO:0016787">
    <property type="term" value="F:hydrolase activity"/>
    <property type="evidence" value="ECO:0007669"/>
    <property type="project" value="UniProtKB-KW"/>
</dbReference>
<keyword evidence="2" id="KW-0378">Hydrolase</keyword>
<dbReference type="AlphaFoldDB" id="A0A418NTF0"/>
<evidence type="ECO:0000313" key="2">
    <source>
        <dbReference type="EMBL" id="RIV86826.1"/>
    </source>
</evidence>
<accession>A0A418NTF0</accession>
<dbReference type="OrthoDB" id="9787933at2"/>
<dbReference type="PANTHER" id="PTHR46623">
    <property type="entry name" value="CARBOXYMETHYLENEBUTENOLIDASE-RELATED"/>
    <property type="match status" value="1"/>
</dbReference>
<dbReference type="InterPro" id="IPR029058">
    <property type="entry name" value="AB_hydrolase_fold"/>
</dbReference>
<dbReference type="InterPro" id="IPR002925">
    <property type="entry name" value="Dienelactn_hydro"/>
</dbReference>
<sequence>MCTQDQVTRMGPISRRQFGAMAGAGAVAACAPMEGGTGAGGTLVENTVTFAAPGGTFDGVFIHPASGSHPAVILWPDIAGLRPAKVQMGRRLAERGYAVLVANPYYRSVSGQQFEDFDDWRNNDGWNKVTPWREKNTPAAVQETARAVVAWLDAQEAVDSTRGIGNQGYCMTGSWTIYTAAAVPGRVKAAGSFHGGGLTGDGAMAPVNLLDDMAADAQALIAIARDDDAENPDAKTQLRAAAMQAAAEIEVEVYDGDHGWTVLDSPAYAQAEAERAWGELLEMYSETL</sequence>
<dbReference type="SUPFAM" id="SSF53474">
    <property type="entry name" value="alpha/beta-Hydrolases"/>
    <property type="match status" value="1"/>
</dbReference>
<dbReference type="Pfam" id="PF01738">
    <property type="entry name" value="DLH"/>
    <property type="match status" value="1"/>
</dbReference>
<feature type="domain" description="Dienelactone hydrolase" evidence="1">
    <location>
        <begin position="57"/>
        <end position="285"/>
    </location>
</feature>
<dbReference type="RefSeq" id="WP_119586643.1">
    <property type="nucleotide sequence ID" value="NZ_CAWODQ010000022.1"/>
</dbReference>
<protein>
    <submittedName>
        <fullName evidence="2">Dienelactone hydrolase family protein</fullName>
    </submittedName>
</protein>
<keyword evidence="3" id="KW-1185">Reference proteome</keyword>
<dbReference type="Gene3D" id="3.40.50.1820">
    <property type="entry name" value="alpha/beta hydrolase"/>
    <property type="match status" value="1"/>
</dbReference>
<dbReference type="InterPro" id="IPR051049">
    <property type="entry name" value="Dienelactone_hydrolase-like"/>
</dbReference>
<dbReference type="PANTHER" id="PTHR46623:SF10">
    <property type="entry name" value="CARBOXYMETHYLENEBUTENOLIDASE HOMOLOG"/>
    <property type="match status" value="1"/>
</dbReference>
<dbReference type="EMBL" id="QXFL01000003">
    <property type="protein sequence ID" value="RIV86826.1"/>
    <property type="molecule type" value="Genomic_DNA"/>
</dbReference>
<comment type="caution">
    <text evidence="2">The sequence shown here is derived from an EMBL/GenBank/DDBJ whole genome shotgun (WGS) entry which is preliminary data.</text>
</comment>
<evidence type="ECO:0000259" key="1">
    <source>
        <dbReference type="Pfam" id="PF01738"/>
    </source>
</evidence>
<organism evidence="2 3">
    <name type="scientific">Aurantiacibacter zhengii</name>
    <dbReference type="NCBI Taxonomy" id="2307003"/>
    <lineage>
        <taxon>Bacteria</taxon>
        <taxon>Pseudomonadati</taxon>
        <taxon>Pseudomonadota</taxon>
        <taxon>Alphaproteobacteria</taxon>
        <taxon>Sphingomonadales</taxon>
        <taxon>Erythrobacteraceae</taxon>
        <taxon>Aurantiacibacter</taxon>
    </lineage>
</organism>
<name>A0A418NTF0_9SPHN</name>
<reference evidence="2 3" key="1">
    <citation type="submission" date="2018-08" db="EMBL/GenBank/DDBJ databases">
        <title>Erythrobacter zhengii sp.nov., a bacterium isolated from deep-sea sediment.</title>
        <authorList>
            <person name="Fang C."/>
            <person name="Wu Y.-H."/>
            <person name="Sun C."/>
            <person name="Wang H."/>
            <person name="Cheng H."/>
            <person name="Meng F.-X."/>
            <person name="Wang C.-S."/>
            <person name="Xu X.-W."/>
        </authorList>
    </citation>
    <scope>NUCLEOTIDE SEQUENCE [LARGE SCALE GENOMIC DNA]</scope>
    <source>
        <strain evidence="2 3">V18</strain>
    </source>
</reference>
<gene>
    <name evidence="2" type="ORF">D2V07_09070</name>
</gene>
<evidence type="ECO:0000313" key="3">
    <source>
        <dbReference type="Proteomes" id="UP000286576"/>
    </source>
</evidence>
<proteinExistence type="predicted"/>
<dbReference type="Proteomes" id="UP000286576">
    <property type="component" value="Unassembled WGS sequence"/>
</dbReference>